<dbReference type="PANTHER" id="PTHR37984:SF5">
    <property type="entry name" value="PROTEIN NYNRIN-LIKE"/>
    <property type="match status" value="1"/>
</dbReference>
<proteinExistence type="predicted"/>
<reference evidence="2" key="1">
    <citation type="submission" date="2020-12" db="UniProtKB">
        <authorList>
            <consortium name="WormBaseParasite"/>
        </authorList>
    </citation>
    <scope>IDENTIFICATION</scope>
    <source>
        <strain evidence="2">MHco3</strain>
    </source>
</reference>
<name>A0A7I4Z2Z0_HAECO</name>
<evidence type="ECO:0000313" key="1">
    <source>
        <dbReference type="Proteomes" id="UP000025227"/>
    </source>
</evidence>
<organism evidence="1 2">
    <name type="scientific">Haemonchus contortus</name>
    <name type="common">Barber pole worm</name>
    <dbReference type="NCBI Taxonomy" id="6289"/>
    <lineage>
        <taxon>Eukaryota</taxon>
        <taxon>Metazoa</taxon>
        <taxon>Ecdysozoa</taxon>
        <taxon>Nematoda</taxon>
        <taxon>Chromadorea</taxon>
        <taxon>Rhabditida</taxon>
        <taxon>Rhabditina</taxon>
        <taxon>Rhabditomorpha</taxon>
        <taxon>Strongyloidea</taxon>
        <taxon>Trichostrongylidae</taxon>
        <taxon>Haemonchus</taxon>
    </lineage>
</organism>
<dbReference type="InterPro" id="IPR050951">
    <property type="entry name" value="Retrovirus_Pol_polyprotein"/>
</dbReference>
<dbReference type="AlphaFoldDB" id="A0A7I4Z2Z0"/>
<keyword evidence="1" id="KW-1185">Reference proteome</keyword>
<dbReference type="InterPro" id="IPR043502">
    <property type="entry name" value="DNA/RNA_pol_sf"/>
</dbReference>
<dbReference type="OMA" id="NGELECF"/>
<sequence length="147" mass="16711">MLEVSKGVEANGINTLVKQHMNNGELECFAERLTELITTFQDVFVLSDKELLQMNLIEHGIDPGDTKAIKRRTKAGLKGARPELKSILNNLEEQKIIRKSASNWASQIVLIQKKDETLRLCVDCRVLNKHTKHILTPYLSRTLSFRA</sequence>
<dbReference type="Proteomes" id="UP000025227">
    <property type="component" value="Unplaced"/>
</dbReference>
<dbReference type="OrthoDB" id="5868781at2759"/>
<protein>
    <submittedName>
        <fullName evidence="2">Uncharacterized protein</fullName>
    </submittedName>
</protein>
<dbReference type="WBParaSite" id="HCON_00175760-00001">
    <property type="protein sequence ID" value="HCON_00175760-00001"/>
    <property type="gene ID" value="HCON_00175760"/>
</dbReference>
<dbReference type="SUPFAM" id="SSF56672">
    <property type="entry name" value="DNA/RNA polymerases"/>
    <property type="match status" value="1"/>
</dbReference>
<dbReference type="Gene3D" id="3.10.10.10">
    <property type="entry name" value="HIV Type 1 Reverse Transcriptase, subunit A, domain 1"/>
    <property type="match status" value="1"/>
</dbReference>
<accession>A0A7I4Z2Z0</accession>
<dbReference type="PANTHER" id="PTHR37984">
    <property type="entry name" value="PROTEIN CBG26694"/>
    <property type="match status" value="1"/>
</dbReference>
<evidence type="ECO:0000313" key="2">
    <source>
        <dbReference type="WBParaSite" id="HCON_00175760-00001"/>
    </source>
</evidence>